<feature type="transmembrane region" description="Helical" evidence="1">
    <location>
        <begin position="125"/>
        <end position="148"/>
    </location>
</feature>
<feature type="transmembrane region" description="Helical" evidence="1">
    <location>
        <begin position="6"/>
        <end position="28"/>
    </location>
</feature>
<organism evidence="3 4">
    <name type="scientific">Myroides guanonis</name>
    <dbReference type="NCBI Taxonomy" id="1150112"/>
    <lineage>
        <taxon>Bacteria</taxon>
        <taxon>Pseudomonadati</taxon>
        <taxon>Bacteroidota</taxon>
        <taxon>Flavobacteriia</taxon>
        <taxon>Flavobacteriales</taxon>
        <taxon>Flavobacteriaceae</taxon>
        <taxon>Myroides</taxon>
    </lineage>
</organism>
<evidence type="ECO:0000256" key="1">
    <source>
        <dbReference type="SAM" id="Phobius"/>
    </source>
</evidence>
<dbReference type="OrthoDB" id="594443at2"/>
<sequence length="231" mass="25543">MISAFVFGIISSLHCIGMCGPIAIMLPVSRENRIEKSVQIVAYHLGRITSYSILGMVFGLFGKGLYLAGIQQQLSIVVGIMMILFVLIPQNKLGQINFLMPLYKLLNKLKKALGNQFKKKGFLSLYLIGFFNGFLPCGMVYVALFAALATQDVVLAGLYMALFGLGTVPLMSLMIYVKDLISESFRSKILKVYPFVIAIIGMLFIMRGLGLDIPFVSPHNLQLFIQPEADC</sequence>
<dbReference type="RefSeq" id="WP_090680966.1">
    <property type="nucleotide sequence ID" value="NZ_FORU01000017.1"/>
</dbReference>
<name>A0A1I3UE36_9FLAO</name>
<dbReference type="STRING" id="1150112.SAMN04487893_11739"/>
<dbReference type="PANTHER" id="PTHR42208">
    <property type="entry name" value="HEAVY METAL TRANSPORTER-RELATED"/>
    <property type="match status" value="1"/>
</dbReference>
<keyword evidence="1" id="KW-0812">Transmembrane</keyword>
<reference evidence="4" key="1">
    <citation type="submission" date="2016-10" db="EMBL/GenBank/DDBJ databases">
        <authorList>
            <person name="Varghese N."/>
            <person name="Submissions S."/>
        </authorList>
    </citation>
    <scope>NUCLEOTIDE SEQUENCE [LARGE SCALE GENOMIC DNA]</scope>
    <source>
        <strain evidence="4">DSM 26542</strain>
    </source>
</reference>
<feature type="transmembrane region" description="Helical" evidence="1">
    <location>
        <begin position="40"/>
        <end position="61"/>
    </location>
</feature>
<keyword evidence="1" id="KW-0472">Membrane</keyword>
<dbReference type="PANTHER" id="PTHR42208:SF1">
    <property type="entry name" value="HEAVY METAL TRANSPORTER"/>
    <property type="match status" value="1"/>
</dbReference>
<dbReference type="InterPro" id="IPR039447">
    <property type="entry name" value="UreH-like_TM_dom"/>
</dbReference>
<feature type="transmembrane region" description="Helical" evidence="1">
    <location>
        <begin position="189"/>
        <end position="209"/>
    </location>
</feature>
<dbReference type="Proteomes" id="UP000243887">
    <property type="component" value="Unassembled WGS sequence"/>
</dbReference>
<evidence type="ECO:0000313" key="3">
    <source>
        <dbReference type="EMBL" id="SFJ81290.1"/>
    </source>
</evidence>
<gene>
    <name evidence="3" type="ORF">SAMN04487893_11739</name>
</gene>
<evidence type="ECO:0000313" key="4">
    <source>
        <dbReference type="Proteomes" id="UP000243887"/>
    </source>
</evidence>
<proteinExistence type="predicted"/>
<dbReference type="AlphaFoldDB" id="A0A1I3UE36"/>
<evidence type="ECO:0000259" key="2">
    <source>
        <dbReference type="Pfam" id="PF13386"/>
    </source>
</evidence>
<accession>A0A1I3UE36</accession>
<feature type="domain" description="Urease accessory protein UreH-like transmembrane" evidence="2">
    <location>
        <begin position="4"/>
        <end position="202"/>
    </location>
</feature>
<keyword evidence="4" id="KW-1185">Reference proteome</keyword>
<dbReference type="EMBL" id="FORU01000017">
    <property type="protein sequence ID" value="SFJ81290.1"/>
    <property type="molecule type" value="Genomic_DNA"/>
</dbReference>
<dbReference type="Pfam" id="PF13386">
    <property type="entry name" value="DsbD_2"/>
    <property type="match status" value="1"/>
</dbReference>
<feature type="transmembrane region" description="Helical" evidence="1">
    <location>
        <begin position="67"/>
        <end position="88"/>
    </location>
</feature>
<feature type="transmembrane region" description="Helical" evidence="1">
    <location>
        <begin position="154"/>
        <end position="177"/>
    </location>
</feature>
<protein>
    <recommendedName>
        <fullName evidence="2">Urease accessory protein UreH-like transmembrane domain-containing protein</fullName>
    </recommendedName>
</protein>
<keyword evidence="1" id="KW-1133">Transmembrane helix</keyword>